<dbReference type="InterPro" id="IPR011701">
    <property type="entry name" value="MFS"/>
</dbReference>
<name>A0AAV4G1U8_9GAST</name>
<comment type="subcellular location">
    <subcellularLocation>
        <location evidence="1">Membrane</location>
        <topology evidence="1">Multi-pass membrane protein</topology>
    </subcellularLocation>
</comment>
<dbReference type="AlphaFoldDB" id="A0AAV4G1U8"/>
<dbReference type="Pfam" id="PF07690">
    <property type="entry name" value="MFS_1"/>
    <property type="match status" value="2"/>
</dbReference>
<sequence>MLINRFSVRTSILLGTSLSTSGYVSTAYTTNIYWLFINYSVLQGFGRALVLTPAFVGVSMYFEKRRGQVLAIVTSGAGFGALLIMPVTQILQDTYQFQGAFLILGGIAMNGLVCALLFRPFSLHQKFNRKGKILLGQTKTYDTLQSSEKGHLISRTAEDSCSTRDECQKNLERKDPSHSANGWPNSQNKRDGKSCGHREEFFRPVKQITAFSSDCVKDDKESGVYTPKGHRNKSGYEQLKPGSSSEEDMDYTDIELGNDKECKNERKSVREMLYKCLKSCVDAVSTCFAVDSYDKNHETKSKVFHLSIFTHAPFVIICFSTVFYKLGNKTLLDFLPAISLEQGLTEAQVSLLLSMVQAADMSGKLVIGYAMDTELLKPYLEHTYILELVIMGALSLAVPTLKTFQAFCVIGILYGALSGASTIQRTLVVARMVDPDVLSSCFGVLYGFQGLGTLVGPPMAGKCELYFGSRQSVCGCRG</sequence>
<dbReference type="Gene3D" id="1.20.1250.20">
    <property type="entry name" value="MFS general substrate transporter like domains"/>
    <property type="match status" value="2"/>
</dbReference>
<dbReference type="PANTHER" id="PTHR11360">
    <property type="entry name" value="MONOCARBOXYLATE TRANSPORTER"/>
    <property type="match status" value="1"/>
</dbReference>
<reference evidence="5 6" key="1">
    <citation type="journal article" date="2021" name="Elife">
        <title>Chloroplast acquisition without the gene transfer in kleptoplastic sea slugs, Plakobranchus ocellatus.</title>
        <authorList>
            <person name="Maeda T."/>
            <person name="Takahashi S."/>
            <person name="Yoshida T."/>
            <person name="Shimamura S."/>
            <person name="Takaki Y."/>
            <person name="Nagai Y."/>
            <person name="Toyoda A."/>
            <person name="Suzuki Y."/>
            <person name="Arimoto A."/>
            <person name="Ishii H."/>
            <person name="Satoh N."/>
            <person name="Nishiyama T."/>
            <person name="Hasebe M."/>
            <person name="Maruyama T."/>
            <person name="Minagawa J."/>
            <person name="Obokata J."/>
            <person name="Shigenobu S."/>
        </authorList>
    </citation>
    <scope>NUCLEOTIDE SEQUENCE [LARGE SCALE GENOMIC DNA]</scope>
</reference>
<proteinExistence type="predicted"/>
<feature type="domain" description="Major facilitator superfamily (MFS) profile" evidence="4">
    <location>
        <begin position="1"/>
        <end position="123"/>
    </location>
</feature>
<feature type="transmembrane region" description="Helical" evidence="3">
    <location>
        <begin position="404"/>
        <end position="423"/>
    </location>
</feature>
<feature type="transmembrane region" description="Helical" evidence="3">
    <location>
        <begin position="69"/>
        <end position="91"/>
    </location>
</feature>
<keyword evidence="3" id="KW-0812">Transmembrane</keyword>
<evidence type="ECO:0000313" key="5">
    <source>
        <dbReference type="EMBL" id="GFR78990.1"/>
    </source>
</evidence>
<dbReference type="InterPro" id="IPR036259">
    <property type="entry name" value="MFS_trans_sf"/>
</dbReference>
<dbReference type="SUPFAM" id="SSF103473">
    <property type="entry name" value="MFS general substrate transporter"/>
    <property type="match status" value="1"/>
</dbReference>
<dbReference type="Proteomes" id="UP000762676">
    <property type="component" value="Unassembled WGS sequence"/>
</dbReference>
<feature type="compositionally biased region" description="Basic and acidic residues" evidence="2">
    <location>
        <begin position="164"/>
        <end position="177"/>
    </location>
</feature>
<feature type="transmembrane region" description="Helical" evidence="3">
    <location>
        <begin position="12"/>
        <end position="36"/>
    </location>
</feature>
<evidence type="ECO:0000313" key="6">
    <source>
        <dbReference type="Proteomes" id="UP000762676"/>
    </source>
</evidence>
<dbReference type="InterPro" id="IPR020846">
    <property type="entry name" value="MFS_dom"/>
</dbReference>
<organism evidence="5 6">
    <name type="scientific">Elysia marginata</name>
    <dbReference type="NCBI Taxonomy" id="1093978"/>
    <lineage>
        <taxon>Eukaryota</taxon>
        <taxon>Metazoa</taxon>
        <taxon>Spiralia</taxon>
        <taxon>Lophotrochozoa</taxon>
        <taxon>Mollusca</taxon>
        <taxon>Gastropoda</taxon>
        <taxon>Heterobranchia</taxon>
        <taxon>Euthyneura</taxon>
        <taxon>Panpulmonata</taxon>
        <taxon>Sacoglossa</taxon>
        <taxon>Placobranchoidea</taxon>
        <taxon>Plakobranchidae</taxon>
        <taxon>Elysia</taxon>
    </lineage>
</organism>
<evidence type="ECO:0000256" key="3">
    <source>
        <dbReference type="SAM" id="Phobius"/>
    </source>
</evidence>
<comment type="caution">
    <text evidence="5">The sequence shown here is derived from an EMBL/GenBank/DDBJ whole genome shotgun (WGS) entry which is preliminary data.</text>
</comment>
<dbReference type="GO" id="GO:0016020">
    <property type="term" value="C:membrane"/>
    <property type="evidence" value="ECO:0007669"/>
    <property type="project" value="UniProtKB-SubCell"/>
</dbReference>
<evidence type="ECO:0000256" key="2">
    <source>
        <dbReference type="SAM" id="MobiDB-lite"/>
    </source>
</evidence>
<dbReference type="GO" id="GO:0008028">
    <property type="term" value="F:monocarboxylic acid transmembrane transporter activity"/>
    <property type="evidence" value="ECO:0007669"/>
    <property type="project" value="TreeGrafter"/>
</dbReference>
<gene>
    <name evidence="5" type="ORF">ElyMa_004009300</name>
</gene>
<evidence type="ECO:0000256" key="1">
    <source>
        <dbReference type="ARBA" id="ARBA00004141"/>
    </source>
</evidence>
<dbReference type="InterPro" id="IPR050327">
    <property type="entry name" value="Proton-linked_MCT"/>
</dbReference>
<feature type="transmembrane region" description="Helical" evidence="3">
    <location>
        <begin position="303"/>
        <end position="327"/>
    </location>
</feature>
<evidence type="ECO:0000259" key="4">
    <source>
        <dbReference type="PROSITE" id="PS50850"/>
    </source>
</evidence>
<feature type="compositionally biased region" description="Polar residues" evidence="2">
    <location>
        <begin position="178"/>
        <end position="187"/>
    </location>
</feature>
<feature type="region of interest" description="Disordered" evidence="2">
    <location>
        <begin position="164"/>
        <end position="195"/>
    </location>
</feature>
<keyword evidence="3" id="KW-0472">Membrane</keyword>
<dbReference type="PANTHER" id="PTHR11360:SF284">
    <property type="entry name" value="EG:103B4.3 PROTEIN-RELATED"/>
    <property type="match status" value="1"/>
</dbReference>
<keyword evidence="3" id="KW-1133">Transmembrane helix</keyword>
<feature type="transmembrane region" description="Helical" evidence="3">
    <location>
        <begin position="97"/>
        <end position="118"/>
    </location>
</feature>
<accession>A0AAV4G1U8</accession>
<keyword evidence="6" id="KW-1185">Reference proteome</keyword>
<protein>
    <submittedName>
        <fullName evidence="5">Monocarboxylate transporter</fullName>
    </submittedName>
</protein>
<feature type="transmembrane region" description="Helical" evidence="3">
    <location>
        <begin position="42"/>
        <end position="62"/>
    </location>
</feature>
<dbReference type="EMBL" id="BMAT01008150">
    <property type="protein sequence ID" value="GFR78990.1"/>
    <property type="molecule type" value="Genomic_DNA"/>
</dbReference>
<dbReference type="PROSITE" id="PS50850">
    <property type="entry name" value="MFS"/>
    <property type="match status" value="1"/>
</dbReference>
<feature type="region of interest" description="Disordered" evidence="2">
    <location>
        <begin position="222"/>
        <end position="250"/>
    </location>
</feature>